<evidence type="ECO:0000256" key="7">
    <source>
        <dbReference type="ARBA" id="ARBA00022679"/>
    </source>
</evidence>
<keyword evidence="11 17" id="KW-1133">Transmembrane helix</keyword>
<feature type="transmembrane region" description="Helical" evidence="17">
    <location>
        <begin position="283"/>
        <end position="303"/>
    </location>
</feature>
<dbReference type="EC" id="2.4.99.28" evidence="17"/>
<evidence type="ECO:0000313" key="18">
    <source>
        <dbReference type="EMBL" id="HEB97021.1"/>
    </source>
</evidence>
<dbReference type="GO" id="GO:0015648">
    <property type="term" value="F:lipid-linked peptidoglycan transporter activity"/>
    <property type="evidence" value="ECO:0007669"/>
    <property type="project" value="TreeGrafter"/>
</dbReference>
<dbReference type="GO" id="GO:0008955">
    <property type="term" value="F:peptidoglycan glycosyltransferase activity"/>
    <property type="evidence" value="ECO:0007669"/>
    <property type="project" value="UniProtKB-UniRule"/>
</dbReference>
<feature type="transmembrane region" description="Helical" evidence="17">
    <location>
        <begin position="125"/>
        <end position="141"/>
    </location>
</feature>
<evidence type="ECO:0000256" key="9">
    <source>
        <dbReference type="ARBA" id="ARBA00022960"/>
    </source>
</evidence>
<comment type="function">
    <text evidence="17">Peptidoglycan polymerase that is essential for cell division.</text>
</comment>
<comment type="pathway">
    <text evidence="2 17">Cell wall biogenesis; peptidoglycan biosynthesis.</text>
</comment>
<keyword evidence="3 17" id="KW-1003">Cell membrane</keyword>
<proteinExistence type="inferred from homology"/>
<feature type="transmembrane region" description="Helical" evidence="17">
    <location>
        <begin position="153"/>
        <end position="170"/>
    </location>
</feature>
<comment type="subcellular location">
    <subcellularLocation>
        <location evidence="17">Cell inner membrane</location>
        <topology evidence="17">Multi-pass membrane protein</topology>
    </subcellularLocation>
    <subcellularLocation>
        <location evidence="1">Cell membrane</location>
        <topology evidence="1">Multi-pass membrane protein</topology>
    </subcellularLocation>
    <text evidence="17">Localizes to the division septum.</text>
</comment>
<feature type="transmembrane region" description="Helical" evidence="17">
    <location>
        <begin position="315"/>
        <end position="339"/>
    </location>
</feature>
<evidence type="ECO:0000256" key="4">
    <source>
        <dbReference type="ARBA" id="ARBA00022519"/>
    </source>
</evidence>
<evidence type="ECO:0000256" key="13">
    <source>
        <dbReference type="ARBA" id="ARBA00023306"/>
    </source>
</evidence>
<dbReference type="Pfam" id="PF01098">
    <property type="entry name" value="FTSW_RODA_SPOVE"/>
    <property type="match status" value="1"/>
</dbReference>
<keyword evidence="4 17" id="KW-0997">Cell inner membrane</keyword>
<comment type="catalytic activity">
    <reaction evidence="16 17">
        <text>[GlcNAc-(1-&gt;4)-Mur2Ac(oyl-L-Ala-gamma-D-Glu-L-Lys-D-Ala-D-Ala)](n)-di-trans,octa-cis-undecaprenyl diphosphate + beta-D-GlcNAc-(1-&gt;4)-Mur2Ac(oyl-L-Ala-gamma-D-Glu-L-Lys-D-Ala-D-Ala)-di-trans,octa-cis-undecaprenyl diphosphate = [GlcNAc-(1-&gt;4)-Mur2Ac(oyl-L-Ala-gamma-D-Glu-L-Lys-D-Ala-D-Ala)](n+1)-di-trans,octa-cis-undecaprenyl diphosphate + di-trans,octa-cis-undecaprenyl diphosphate + H(+)</text>
        <dbReference type="Rhea" id="RHEA:23708"/>
        <dbReference type="Rhea" id="RHEA-COMP:9602"/>
        <dbReference type="Rhea" id="RHEA-COMP:9603"/>
        <dbReference type="ChEBI" id="CHEBI:15378"/>
        <dbReference type="ChEBI" id="CHEBI:58405"/>
        <dbReference type="ChEBI" id="CHEBI:60033"/>
        <dbReference type="ChEBI" id="CHEBI:78435"/>
        <dbReference type="EC" id="2.4.99.28"/>
    </reaction>
</comment>
<dbReference type="GO" id="GO:0043093">
    <property type="term" value="P:FtsZ-dependent cytokinesis"/>
    <property type="evidence" value="ECO:0007669"/>
    <property type="project" value="UniProtKB-UniRule"/>
</dbReference>
<feature type="transmembrane region" description="Helical" evidence="17">
    <location>
        <begin position="200"/>
        <end position="220"/>
    </location>
</feature>
<keyword evidence="7 17" id="KW-0808">Transferase</keyword>
<keyword evidence="5 17" id="KW-0132">Cell division</keyword>
<reference evidence="18" key="1">
    <citation type="journal article" date="2020" name="mSystems">
        <title>Genome- and Community-Level Interaction Insights into Carbon Utilization and Element Cycling Functions of Hydrothermarchaeota in Hydrothermal Sediment.</title>
        <authorList>
            <person name="Zhou Z."/>
            <person name="Liu Y."/>
            <person name="Xu W."/>
            <person name="Pan J."/>
            <person name="Luo Z.H."/>
            <person name="Li M."/>
        </authorList>
    </citation>
    <scope>NUCLEOTIDE SEQUENCE [LARGE SCALE GENOMIC DNA]</scope>
    <source>
        <strain evidence="18">HyVt-443</strain>
    </source>
</reference>
<dbReference type="InterPro" id="IPR013437">
    <property type="entry name" value="FtsW"/>
</dbReference>
<dbReference type="NCBIfam" id="TIGR02614">
    <property type="entry name" value="ftsW"/>
    <property type="match status" value="1"/>
</dbReference>
<dbReference type="GO" id="GO:0071555">
    <property type="term" value="P:cell wall organization"/>
    <property type="evidence" value="ECO:0007669"/>
    <property type="project" value="UniProtKB-KW"/>
</dbReference>
<dbReference type="Proteomes" id="UP000886251">
    <property type="component" value="Unassembled WGS sequence"/>
</dbReference>
<evidence type="ECO:0000256" key="12">
    <source>
        <dbReference type="ARBA" id="ARBA00023136"/>
    </source>
</evidence>
<feature type="transmembrane region" description="Helical" evidence="17">
    <location>
        <begin position="176"/>
        <end position="193"/>
    </location>
</feature>
<dbReference type="HAMAP" id="MF_00913">
    <property type="entry name" value="PGT_FtsW_proteobact"/>
    <property type="match status" value="1"/>
</dbReference>
<evidence type="ECO:0000256" key="16">
    <source>
        <dbReference type="ARBA" id="ARBA00049902"/>
    </source>
</evidence>
<evidence type="ECO:0000256" key="6">
    <source>
        <dbReference type="ARBA" id="ARBA00022676"/>
    </source>
</evidence>
<dbReference type="AlphaFoldDB" id="A0A831RPD5"/>
<dbReference type="UniPathway" id="UPA00219"/>
<keyword evidence="9 17" id="KW-0133">Cell shape</keyword>
<dbReference type="GO" id="GO:0009252">
    <property type="term" value="P:peptidoglycan biosynthetic process"/>
    <property type="evidence" value="ECO:0007669"/>
    <property type="project" value="UniProtKB-UniRule"/>
</dbReference>
<sequence>MRAAARNQATVAGAGPALPPLDYLLILAALALLGLGLVMVASASLHRIPDAPFHYIVRHLVALGLGLGGAVAVALLPMSFWERSGTTLYFIGLLLLGLVLLPGVGREANGAVRWIPLGPFNLQSSEFMKLFLVVYMAGYLVRRQQEVATSVWGFIKPMILLILAAVLLLLQPDFGTTAVLMATAMGMLFLGGVPLWQFGVLLALAVSALAGLVLVSPYRLQRITAFLDPWADVQNSGYQLAQALIAFGRGEWFGVGLGAGIQKQFYLPEAHTDFLMAVIGEELGLLGTVTVILLFGVIVWRAFRIGAGAESRSRFAAYVAQGFGLWIGLQAFINIGVNVGLLPTKGLTLPLMSYGGNSLIVACLVIGILVRIDYETRRSPAGEGKSWVRA</sequence>
<keyword evidence="6 17" id="KW-0328">Glycosyltransferase</keyword>
<evidence type="ECO:0000256" key="14">
    <source>
        <dbReference type="ARBA" id="ARBA00023316"/>
    </source>
</evidence>
<evidence type="ECO:0000256" key="5">
    <source>
        <dbReference type="ARBA" id="ARBA00022618"/>
    </source>
</evidence>
<dbReference type="GO" id="GO:0005886">
    <property type="term" value="C:plasma membrane"/>
    <property type="evidence" value="ECO:0007669"/>
    <property type="project" value="UniProtKB-SubCell"/>
</dbReference>
<dbReference type="PANTHER" id="PTHR30474:SF2">
    <property type="entry name" value="PEPTIDOGLYCAN GLYCOSYLTRANSFERASE FTSW-RELATED"/>
    <property type="match status" value="1"/>
</dbReference>
<dbReference type="EMBL" id="DRKP01000137">
    <property type="protein sequence ID" value="HEB97021.1"/>
    <property type="molecule type" value="Genomic_DNA"/>
</dbReference>
<feature type="transmembrane region" description="Helical" evidence="17">
    <location>
        <begin position="88"/>
        <end position="105"/>
    </location>
</feature>
<evidence type="ECO:0000256" key="3">
    <source>
        <dbReference type="ARBA" id="ARBA00022475"/>
    </source>
</evidence>
<gene>
    <name evidence="17 18" type="primary">ftsW</name>
    <name evidence="18" type="ORF">ENI96_11400</name>
</gene>
<feature type="transmembrane region" description="Helical" evidence="17">
    <location>
        <begin position="21"/>
        <end position="43"/>
    </location>
</feature>
<keyword evidence="12 17" id="KW-0472">Membrane</keyword>
<evidence type="ECO:0000256" key="8">
    <source>
        <dbReference type="ARBA" id="ARBA00022692"/>
    </source>
</evidence>
<evidence type="ECO:0000256" key="11">
    <source>
        <dbReference type="ARBA" id="ARBA00022989"/>
    </source>
</evidence>
<name>A0A831RPD5_9GAMM</name>
<dbReference type="GO" id="GO:0032153">
    <property type="term" value="C:cell division site"/>
    <property type="evidence" value="ECO:0007669"/>
    <property type="project" value="UniProtKB-UniRule"/>
</dbReference>
<evidence type="ECO:0000256" key="15">
    <source>
        <dbReference type="ARBA" id="ARBA00038053"/>
    </source>
</evidence>
<keyword evidence="10 17" id="KW-0573">Peptidoglycan synthesis</keyword>
<organism evidence="18">
    <name type="scientific">Sedimenticola thiotaurini</name>
    <dbReference type="NCBI Taxonomy" id="1543721"/>
    <lineage>
        <taxon>Bacteria</taxon>
        <taxon>Pseudomonadati</taxon>
        <taxon>Pseudomonadota</taxon>
        <taxon>Gammaproteobacteria</taxon>
        <taxon>Chromatiales</taxon>
        <taxon>Sedimenticolaceae</taxon>
        <taxon>Sedimenticola</taxon>
    </lineage>
</organism>
<feature type="transmembrane region" description="Helical" evidence="17">
    <location>
        <begin position="55"/>
        <end position="76"/>
    </location>
</feature>
<evidence type="ECO:0000256" key="2">
    <source>
        <dbReference type="ARBA" id="ARBA00004752"/>
    </source>
</evidence>
<evidence type="ECO:0000256" key="10">
    <source>
        <dbReference type="ARBA" id="ARBA00022984"/>
    </source>
</evidence>
<accession>A0A831RPD5</accession>
<comment type="similarity">
    <text evidence="15 17">Belongs to the SEDS family. FtsW subfamily.</text>
</comment>
<keyword evidence="14 17" id="KW-0961">Cell wall biogenesis/degradation</keyword>
<dbReference type="GO" id="GO:0008360">
    <property type="term" value="P:regulation of cell shape"/>
    <property type="evidence" value="ECO:0007669"/>
    <property type="project" value="UniProtKB-KW"/>
</dbReference>
<dbReference type="InterPro" id="IPR001182">
    <property type="entry name" value="FtsW/RodA"/>
</dbReference>
<protein>
    <recommendedName>
        <fullName evidence="17">Probable peptidoglycan glycosyltransferase FtsW</fullName>
        <shortName evidence="17">PGT</shortName>
        <ecNumber evidence="17">2.4.99.28</ecNumber>
    </recommendedName>
    <alternativeName>
        <fullName evidence="17">Cell division protein FtsW</fullName>
    </alternativeName>
    <alternativeName>
        <fullName evidence="17">Cell wall polymerase</fullName>
    </alternativeName>
    <alternativeName>
        <fullName evidence="17">Peptidoglycan polymerase</fullName>
        <shortName evidence="17">PG polymerase</shortName>
    </alternativeName>
</protein>
<feature type="transmembrane region" description="Helical" evidence="17">
    <location>
        <begin position="351"/>
        <end position="370"/>
    </location>
</feature>
<evidence type="ECO:0000256" key="1">
    <source>
        <dbReference type="ARBA" id="ARBA00004651"/>
    </source>
</evidence>
<evidence type="ECO:0000256" key="17">
    <source>
        <dbReference type="HAMAP-Rule" id="MF_00913"/>
    </source>
</evidence>
<dbReference type="PANTHER" id="PTHR30474">
    <property type="entry name" value="CELL CYCLE PROTEIN"/>
    <property type="match status" value="1"/>
</dbReference>
<keyword evidence="8 17" id="KW-0812">Transmembrane</keyword>
<dbReference type="InterPro" id="IPR018365">
    <property type="entry name" value="Cell_cycle_FtsW-rel_CS"/>
</dbReference>
<keyword evidence="13 17" id="KW-0131">Cell cycle</keyword>
<comment type="caution">
    <text evidence="18">The sequence shown here is derived from an EMBL/GenBank/DDBJ whole genome shotgun (WGS) entry which is preliminary data.</text>
</comment>
<dbReference type="PROSITE" id="PS00428">
    <property type="entry name" value="FTSW_RODA_SPOVE"/>
    <property type="match status" value="1"/>
</dbReference>